<keyword evidence="1" id="KW-1133">Transmembrane helix</keyword>
<keyword evidence="1" id="KW-0472">Membrane</keyword>
<dbReference type="EMBL" id="BARS01015226">
    <property type="protein sequence ID" value="GAF88184.1"/>
    <property type="molecule type" value="Genomic_DNA"/>
</dbReference>
<organism evidence="2">
    <name type="scientific">marine sediment metagenome</name>
    <dbReference type="NCBI Taxonomy" id="412755"/>
    <lineage>
        <taxon>unclassified sequences</taxon>
        <taxon>metagenomes</taxon>
        <taxon>ecological metagenomes</taxon>
    </lineage>
</organism>
<dbReference type="AlphaFoldDB" id="X0T4N1"/>
<reference evidence="2" key="1">
    <citation type="journal article" date="2014" name="Front. Microbiol.">
        <title>High frequency of phylogenetically diverse reductive dehalogenase-homologous genes in deep subseafloor sedimentary metagenomes.</title>
        <authorList>
            <person name="Kawai M."/>
            <person name="Futagami T."/>
            <person name="Toyoda A."/>
            <person name="Takaki Y."/>
            <person name="Nishi S."/>
            <person name="Hori S."/>
            <person name="Arai W."/>
            <person name="Tsubouchi T."/>
            <person name="Morono Y."/>
            <person name="Uchiyama I."/>
            <person name="Ito T."/>
            <person name="Fujiyama A."/>
            <person name="Inagaki F."/>
            <person name="Takami H."/>
        </authorList>
    </citation>
    <scope>NUCLEOTIDE SEQUENCE</scope>
    <source>
        <strain evidence="2">Expedition CK06-06</strain>
    </source>
</reference>
<proteinExistence type="predicted"/>
<evidence type="ECO:0000256" key="1">
    <source>
        <dbReference type="SAM" id="Phobius"/>
    </source>
</evidence>
<sequence>MKRVISHVEKHWKPYLILAILLFVIFVWPTPYEYVSVSGELVKVNRISRP</sequence>
<evidence type="ECO:0000313" key="2">
    <source>
        <dbReference type="EMBL" id="GAF88184.1"/>
    </source>
</evidence>
<keyword evidence="1" id="KW-0812">Transmembrane</keyword>
<gene>
    <name evidence="2" type="ORF">S01H1_25247</name>
</gene>
<protein>
    <submittedName>
        <fullName evidence="2">Uncharacterized protein</fullName>
    </submittedName>
</protein>
<feature type="transmembrane region" description="Helical" evidence="1">
    <location>
        <begin position="12"/>
        <end position="29"/>
    </location>
</feature>
<accession>X0T4N1</accession>
<comment type="caution">
    <text evidence="2">The sequence shown here is derived from an EMBL/GenBank/DDBJ whole genome shotgun (WGS) entry which is preliminary data.</text>
</comment>
<name>X0T4N1_9ZZZZ</name>